<sequence>MNRRLFLTALSLSPLIANDFIDKSEDIYLSYHEYATLKSLNNRLKRLSRYIGYANFNIVSFNDSLYYGRNYPKIGEFTKDELSLVDKLFSENPNQYGFYGSKTCSDINNIVSDKDIVKISHTGHFLFQGTAVEDYEKLKKDVGQTLVLTSGVRNVVKQLSLYANKLYHNGGNITQATIQIAPPAYSYHTISDFDVGVIGWGYKNFTDAFASTLEFEKMKKLDYISMRYKKNNSDGVRFEPWHVEVI</sequence>
<dbReference type="EMBL" id="AFRZ01000001">
    <property type="protein sequence ID" value="EHP29473.1"/>
    <property type="molecule type" value="Genomic_DNA"/>
</dbReference>
<evidence type="ECO:0000313" key="2">
    <source>
        <dbReference type="EMBL" id="EHP29473.1"/>
    </source>
</evidence>
<organism evidence="2 3">
    <name type="scientific">Sulfurimonas gotlandica (strain DSM 19862 / JCM 16533 / GD1)</name>
    <dbReference type="NCBI Taxonomy" id="929558"/>
    <lineage>
        <taxon>Bacteria</taxon>
        <taxon>Pseudomonadati</taxon>
        <taxon>Campylobacterota</taxon>
        <taxon>Epsilonproteobacteria</taxon>
        <taxon>Campylobacterales</taxon>
        <taxon>Sulfurimonadaceae</taxon>
        <taxon>Sulfurimonas</taxon>
    </lineage>
</organism>
<proteinExistence type="predicted"/>
<dbReference type="GO" id="GO:0006508">
    <property type="term" value="P:proteolysis"/>
    <property type="evidence" value="ECO:0007669"/>
    <property type="project" value="InterPro"/>
</dbReference>
<dbReference type="SUPFAM" id="SSF55166">
    <property type="entry name" value="Hedgehog/DD-peptidase"/>
    <property type="match status" value="1"/>
</dbReference>
<comment type="caution">
    <text evidence="2">The sequence shown here is derived from an EMBL/GenBank/DDBJ whole genome shotgun (WGS) entry which is preliminary data.</text>
</comment>
<dbReference type="GO" id="GO:0004180">
    <property type="term" value="F:carboxypeptidase activity"/>
    <property type="evidence" value="ECO:0007669"/>
    <property type="project" value="UniProtKB-KW"/>
</dbReference>
<dbReference type="eggNOG" id="COG1876">
    <property type="taxonomic scope" value="Bacteria"/>
</dbReference>
<name>B6BLV5_SULGG</name>
<dbReference type="Gene3D" id="3.30.1380.10">
    <property type="match status" value="1"/>
</dbReference>
<dbReference type="HOGENOM" id="CLU_068880_0_0_7"/>
<accession>B6BLV5</accession>
<feature type="domain" description="D-alanyl-D-alanine carboxypeptidase-like core" evidence="1">
    <location>
        <begin position="136"/>
        <end position="243"/>
    </location>
</feature>
<reference evidence="2 3" key="1">
    <citation type="journal article" date="2012" name="Proc. Natl. Acad. Sci. U.S.A.">
        <title>Genome and physiology of a model Epsilonproteobacterium responsible for sulfide detoxification in marine oxygen depletion zones.</title>
        <authorList>
            <person name="Grote J."/>
            <person name="Schott T."/>
            <person name="Bruckner C.G."/>
            <person name="Glockner F.O."/>
            <person name="Jost G."/>
            <person name="Teeling H."/>
            <person name="Labrenz M."/>
            <person name="Jurgens K."/>
        </authorList>
    </citation>
    <scope>NUCLEOTIDE SEQUENCE [LARGE SCALE GENOMIC DNA]</scope>
    <source>
        <strain evidence="2 3">GD1</strain>
    </source>
</reference>
<gene>
    <name evidence="2" type="ORF">SMGD1_0947</name>
</gene>
<dbReference type="OrthoDB" id="5413878at2"/>
<keyword evidence="2" id="KW-0121">Carboxypeptidase</keyword>
<evidence type="ECO:0000259" key="1">
    <source>
        <dbReference type="Pfam" id="PF02557"/>
    </source>
</evidence>
<dbReference type="Pfam" id="PF02557">
    <property type="entry name" value="VanY"/>
    <property type="match status" value="1"/>
</dbReference>
<keyword evidence="2" id="KW-0378">Hydrolase</keyword>
<dbReference type="InterPro" id="IPR003709">
    <property type="entry name" value="VanY-like_core_dom"/>
</dbReference>
<protein>
    <submittedName>
        <fullName evidence="2">Periplasmic D-alanyl-D-alanine carboxypeptidase</fullName>
    </submittedName>
</protein>
<dbReference type="Proteomes" id="UP000006431">
    <property type="component" value="Unassembled WGS sequence"/>
</dbReference>
<keyword evidence="3" id="KW-1185">Reference proteome</keyword>
<dbReference type="STRING" id="929558.SMGD1_0947"/>
<evidence type="ECO:0000313" key="3">
    <source>
        <dbReference type="Proteomes" id="UP000006431"/>
    </source>
</evidence>
<dbReference type="PATRIC" id="fig|929558.5.peg.943"/>
<accession>H1FXW6</accession>
<dbReference type="RefSeq" id="WP_008338921.1">
    <property type="nucleotide sequence ID" value="NZ_AFRZ01000001.1"/>
</dbReference>
<dbReference type="AlphaFoldDB" id="B6BLV5"/>
<dbReference type="InterPro" id="IPR009045">
    <property type="entry name" value="Zn_M74/Hedgehog-like"/>
</dbReference>
<dbReference type="CDD" id="cd14814">
    <property type="entry name" value="Peptidase_M15"/>
    <property type="match status" value="1"/>
</dbReference>
<keyword evidence="2" id="KW-0645">Protease</keyword>